<evidence type="ECO:0000313" key="1">
    <source>
        <dbReference type="EMBL" id="CAC5384602.1"/>
    </source>
</evidence>
<gene>
    <name evidence="1" type="ORF">MCOR_20225</name>
</gene>
<dbReference type="Proteomes" id="UP000507470">
    <property type="component" value="Unassembled WGS sequence"/>
</dbReference>
<proteinExistence type="predicted"/>
<sequence>MGFSKLKSTPPKQDNDPSFREAIQLRHAIFDGAKDIHRDSTGCFTGQTLVLCPPLPLDNCPCGYTGYYSEMFPEGKLSEVRYRPTVYLTNGPARYVVRDRECLAGCPGCLVKYSGDINSLHFLSKETAAGDEIGWDFIDHALNTHQCYICKSNPKFLACDGTKIGISFRQSNVKPIETPEPTAELIDPCHRRNDRAFLRFRADLPNENDNIRNCRDHLGYLARKRLGLTGANDILSFQTETDRTENLINTVDEKCKDIIRRFYCNEYPDVLMKKLSIIFKGLSSNHSLSAFIPFRYTELFMSILNEIKNGDCSRLNLVSEFSPEIRDVLNAAQSNRNNLTDVISFFQYLTSRVDEIKQLNKPAAPANPQHGSYNPTKNGVAYYFTPSGEKQRDLPKYTMNDKAHSKNYDSYFANKSKRLLQLQCNGAVQVWTSNMKRKVTTVPSVFKKSTDQKKKVKDSGVKLDGIHLQFL</sequence>
<name>A0A6J8BLT2_MYTCO</name>
<dbReference type="EMBL" id="CACVKT020003597">
    <property type="protein sequence ID" value="CAC5384602.1"/>
    <property type="molecule type" value="Genomic_DNA"/>
</dbReference>
<reference evidence="1 2" key="1">
    <citation type="submission" date="2020-06" db="EMBL/GenBank/DDBJ databases">
        <authorList>
            <person name="Li R."/>
            <person name="Bekaert M."/>
        </authorList>
    </citation>
    <scope>NUCLEOTIDE SEQUENCE [LARGE SCALE GENOMIC DNA]</scope>
    <source>
        <strain evidence="2">wild</strain>
    </source>
</reference>
<keyword evidence="2" id="KW-1185">Reference proteome</keyword>
<accession>A0A6J8BLT2</accession>
<dbReference type="OrthoDB" id="6123162at2759"/>
<dbReference type="AlphaFoldDB" id="A0A6J8BLT2"/>
<evidence type="ECO:0000313" key="2">
    <source>
        <dbReference type="Proteomes" id="UP000507470"/>
    </source>
</evidence>
<protein>
    <submittedName>
        <fullName evidence="1">Uncharacterized protein</fullName>
    </submittedName>
</protein>
<organism evidence="1 2">
    <name type="scientific">Mytilus coruscus</name>
    <name type="common">Sea mussel</name>
    <dbReference type="NCBI Taxonomy" id="42192"/>
    <lineage>
        <taxon>Eukaryota</taxon>
        <taxon>Metazoa</taxon>
        <taxon>Spiralia</taxon>
        <taxon>Lophotrochozoa</taxon>
        <taxon>Mollusca</taxon>
        <taxon>Bivalvia</taxon>
        <taxon>Autobranchia</taxon>
        <taxon>Pteriomorphia</taxon>
        <taxon>Mytilida</taxon>
        <taxon>Mytiloidea</taxon>
        <taxon>Mytilidae</taxon>
        <taxon>Mytilinae</taxon>
        <taxon>Mytilus</taxon>
    </lineage>
</organism>